<dbReference type="InterPro" id="IPR019269">
    <property type="entry name" value="BLOC1_su2"/>
</dbReference>
<dbReference type="PANTHER" id="PTHR46479">
    <property type="entry name" value="BIOGENESIS OF LYSOSOME-RELATED ORGANELLES COMPLEX 1 SUBUNIT 2"/>
    <property type="match status" value="1"/>
</dbReference>
<dbReference type="Proteomes" id="UP000271241">
    <property type="component" value="Unassembled WGS sequence"/>
</dbReference>
<dbReference type="STRING" id="78915.A0A4P9XL02"/>
<feature type="coiled-coil region" evidence="2">
    <location>
        <begin position="116"/>
        <end position="143"/>
    </location>
</feature>
<proteinExistence type="inferred from homology"/>
<dbReference type="GO" id="GO:0016197">
    <property type="term" value="P:endosomal transport"/>
    <property type="evidence" value="ECO:0007669"/>
    <property type="project" value="TreeGrafter"/>
</dbReference>
<keyword evidence="4" id="KW-1185">Reference proteome</keyword>
<dbReference type="PANTHER" id="PTHR46479:SF1">
    <property type="entry name" value="BIOGENESIS OF LYSOSOME-RELATED ORGANELLES COMPLEX 1 SUBUNIT 2"/>
    <property type="match status" value="1"/>
</dbReference>
<sequence>MSSQPDAFSPPLYPSSPTAAEAAAMADAETAFSDTVLSDDRLNRLADTAFAKAARQLQGELLLSANDYRLLEEMNRHTKREYGSVAHHVQSIGLQGLPMRKTYQDYIPQLAQMDSIMNQVDKLDRMARELDQYTQELEAKVYRLLKE</sequence>
<dbReference type="GO" id="GO:0032418">
    <property type="term" value="P:lysosome localization"/>
    <property type="evidence" value="ECO:0007669"/>
    <property type="project" value="TreeGrafter"/>
</dbReference>
<keyword evidence="2" id="KW-0175">Coiled coil</keyword>
<gene>
    <name evidence="3" type="ORF">THASP1DRAFT_31727</name>
</gene>
<dbReference type="GO" id="GO:0000930">
    <property type="term" value="C:gamma-tubulin complex"/>
    <property type="evidence" value="ECO:0007669"/>
    <property type="project" value="TreeGrafter"/>
</dbReference>
<accession>A0A4P9XL02</accession>
<dbReference type="OrthoDB" id="244061at2759"/>
<reference evidence="4" key="1">
    <citation type="journal article" date="2018" name="Nat. Microbiol.">
        <title>Leveraging single-cell genomics to expand the fungal tree of life.</title>
        <authorList>
            <person name="Ahrendt S.R."/>
            <person name="Quandt C.A."/>
            <person name="Ciobanu D."/>
            <person name="Clum A."/>
            <person name="Salamov A."/>
            <person name="Andreopoulos B."/>
            <person name="Cheng J.F."/>
            <person name="Woyke T."/>
            <person name="Pelin A."/>
            <person name="Henrissat B."/>
            <person name="Reynolds N.K."/>
            <person name="Benny G.L."/>
            <person name="Smith M.E."/>
            <person name="James T.Y."/>
            <person name="Grigoriev I.V."/>
        </authorList>
    </citation>
    <scope>NUCLEOTIDE SEQUENCE [LARGE SCALE GENOMIC DNA]</scope>
    <source>
        <strain evidence="4">RSA 1356</strain>
    </source>
</reference>
<dbReference type="Pfam" id="PF10046">
    <property type="entry name" value="BLOC1_2"/>
    <property type="match status" value="1"/>
</dbReference>
<evidence type="ECO:0000313" key="3">
    <source>
        <dbReference type="EMBL" id="RKP06455.1"/>
    </source>
</evidence>
<dbReference type="GO" id="GO:0099078">
    <property type="term" value="C:BORC complex"/>
    <property type="evidence" value="ECO:0007669"/>
    <property type="project" value="TreeGrafter"/>
</dbReference>
<evidence type="ECO:0000256" key="2">
    <source>
        <dbReference type="SAM" id="Coils"/>
    </source>
</evidence>
<evidence type="ECO:0000256" key="1">
    <source>
        <dbReference type="ARBA" id="ARBA00008468"/>
    </source>
</evidence>
<comment type="similarity">
    <text evidence="1">Belongs to the BLOC1S2 family.</text>
</comment>
<dbReference type="GO" id="GO:0031083">
    <property type="term" value="C:BLOC-1 complex"/>
    <property type="evidence" value="ECO:0007669"/>
    <property type="project" value="TreeGrafter"/>
</dbReference>
<dbReference type="GO" id="GO:0043015">
    <property type="term" value="F:gamma-tubulin binding"/>
    <property type="evidence" value="ECO:0007669"/>
    <property type="project" value="TreeGrafter"/>
</dbReference>
<dbReference type="EMBL" id="KZ992880">
    <property type="protein sequence ID" value="RKP06455.1"/>
    <property type="molecule type" value="Genomic_DNA"/>
</dbReference>
<name>A0A4P9XL02_9FUNG</name>
<dbReference type="AlphaFoldDB" id="A0A4P9XL02"/>
<protein>
    <submittedName>
        <fullName evidence="3">Biogenesis of lysosome-related organelles complex-1 subunit 2-domain-containing protein</fullName>
    </submittedName>
</protein>
<organism evidence="3 4">
    <name type="scientific">Thamnocephalis sphaerospora</name>
    <dbReference type="NCBI Taxonomy" id="78915"/>
    <lineage>
        <taxon>Eukaryota</taxon>
        <taxon>Fungi</taxon>
        <taxon>Fungi incertae sedis</taxon>
        <taxon>Zoopagomycota</taxon>
        <taxon>Zoopagomycotina</taxon>
        <taxon>Zoopagomycetes</taxon>
        <taxon>Zoopagales</taxon>
        <taxon>Sigmoideomycetaceae</taxon>
        <taxon>Thamnocephalis</taxon>
    </lineage>
</organism>
<evidence type="ECO:0000313" key="4">
    <source>
        <dbReference type="Proteomes" id="UP000271241"/>
    </source>
</evidence>